<evidence type="ECO:0000313" key="1">
    <source>
        <dbReference type="EMBL" id="PUZ56582.1"/>
    </source>
</evidence>
<proteinExistence type="predicted"/>
<dbReference type="Gramene" id="PUZ56582">
    <property type="protein sequence ID" value="PUZ56582"/>
    <property type="gene ID" value="GQ55_5G333900"/>
</dbReference>
<dbReference type="Proteomes" id="UP000244336">
    <property type="component" value="Chromosome 5"/>
</dbReference>
<dbReference type="AlphaFoldDB" id="A0A2T7DLY1"/>
<protein>
    <submittedName>
        <fullName evidence="1">Uncharacterized protein</fullName>
    </submittedName>
</protein>
<reference evidence="1 2" key="1">
    <citation type="submission" date="2018-04" db="EMBL/GenBank/DDBJ databases">
        <title>WGS assembly of Panicum hallii var. hallii HAL2.</title>
        <authorList>
            <person name="Lovell J."/>
            <person name="Jenkins J."/>
            <person name="Lowry D."/>
            <person name="Mamidi S."/>
            <person name="Sreedasyam A."/>
            <person name="Weng X."/>
            <person name="Barry K."/>
            <person name="Bonette J."/>
            <person name="Campitelli B."/>
            <person name="Daum C."/>
            <person name="Gordon S."/>
            <person name="Gould B."/>
            <person name="Lipzen A."/>
            <person name="MacQueen A."/>
            <person name="Palacio-Mejia J."/>
            <person name="Plott C."/>
            <person name="Shakirov E."/>
            <person name="Shu S."/>
            <person name="Yoshinaga Y."/>
            <person name="Zane M."/>
            <person name="Rokhsar D."/>
            <person name="Grimwood J."/>
            <person name="Schmutz J."/>
            <person name="Juenger T."/>
        </authorList>
    </citation>
    <scope>NUCLEOTIDE SEQUENCE [LARGE SCALE GENOMIC DNA]</scope>
    <source>
        <strain evidence="2">cv. HAL2</strain>
    </source>
</reference>
<dbReference type="EMBL" id="CM009753">
    <property type="protein sequence ID" value="PUZ56582.1"/>
    <property type="molecule type" value="Genomic_DNA"/>
</dbReference>
<keyword evidence="2" id="KW-1185">Reference proteome</keyword>
<sequence length="66" mass="7214">MLKVSNLSVPAQSRATGALLRRLCSWPSDRADRAVRRQAGRCVEICGKNPPCLPEPTCGPRTPQLQ</sequence>
<accession>A0A2T7DLY1</accession>
<evidence type="ECO:0000313" key="2">
    <source>
        <dbReference type="Proteomes" id="UP000244336"/>
    </source>
</evidence>
<organism evidence="1 2">
    <name type="scientific">Panicum hallii var. hallii</name>
    <dbReference type="NCBI Taxonomy" id="1504633"/>
    <lineage>
        <taxon>Eukaryota</taxon>
        <taxon>Viridiplantae</taxon>
        <taxon>Streptophyta</taxon>
        <taxon>Embryophyta</taxon>
        <taxon>Tracheophyta</taxon>
        <taxon>Spermatophyta</taxon>
        <taxon>Magnoliopsida</taxon>
        <taxon>Liliopsida</taxon>
        <taxon>Poales</taxon>
        <taxon>Poaceae</taxon>
        <taxon>PACMAD clade</taxon>
        <taxon>Panicoideae</taxon>
        <taxon>Panicodae</taxon>
        <taxon>Paniceae</taxon>
        <taxon>Panicinae</taxon>
        <taxon>Panicum</taxon>
        <taxon>Panicum sect. Panicum</taxon>
    </lineage>
</organism>
<gene>
    <name evidence="1" type="ORF">GQ55_5G333900</name>
</gene>
<name>A0A2T7DLY1_9POAL</name>